<dbReference type="InterPro" id="IPR009072">
    <property type="entry name" value="Histone-fold"/>
</dbReference>
<organism evidence="6 7">
    <name type="scientific">Kalanchoe fedtschenkoi</name>
    <name type="common">Lavender scallops</name>
    <name type="synonym">South American air plant</name>
    <dbReference type="NCBI Taxonomy" id="63787"/>
    <lineage>
        <taxon>Eukaryota</taxon>
        <taxon>Viridiplantae</taxon>
        <taxon>Streptophyta</taxon>
        <taxon>Embryophyta</taxon>
        <taxon>Tracheophyta</taxon>
        <taxon>Spermatophyta</taxon>
        <taxon>Magnoliopsida</taxon>
        <taxon>eudicotyledons</taxon>
        <taxon>Gunneridae</taxon>
        <taxon>Pentapetalae</taxon>
        <taxon>Saxifragales</taxon>
        <taxon>Crassulaceae</taxon>
        <taxon>Kalanchoe</taxon>
    </lineage>
</organism>
<comment type="subcellular location">
    <subcellularLocation>
        <location evidence="1">Nucleus</location>
    </subcellularLocation>
</comment>
<evidence type="ECO:0000313" key="6">
    <source>
        <dbReference type="EnsemblPlants" id="Kaladp0024s0407.2.v1.1.CDS.1"/>
    </source>
</evidence>
<dbReference type="Proteomes" id="UP000594263">
    <property type="component" value="Unplaced"/>
</dbReference>
<dbReference type="OMA" id="DHLWENS"/>
<dbReference type="InterPro" id="IPR037818">
    <property type="entry name" value="TAF8"/>
</dbReference>
<evidence type="ECO:0000256" key="4">
    <source>
        <dbReference type="ARBA" id="ARBA00023242"/>
    </source>
</evidence>
<dbReference type="InterPro" id="IPR006565">
    <property type="entry name" value="BTP"/>
</dbReference>
<feature type="domain" description="Bromodomain associated" evidence="5">
    <location>
        <begin position="14"/>
        <end position="90"/>
    </location>
</feature>
<dbReference type="GO" id="GO:0005669">
    <property type="term" value="C:transcription factor TFIID complex"/>
    <property type="evidence" value="ECO:0007669"/>
    <property type="project" value="InterPro"/>
</dbReference>
<evidence type="ECO:0000259" key="5">
    <source>
        <dbReference type="SMART" id="SM00576"/>
    </source>
</evidence>
<dbReference type="EnsemblPlants" id="Kaladp0024s0407.2.v1.1">
    <property type="protein sequence ID" value="Kaladp0024s0407.2.v1.1.CDS.1"/>
    <property type="gene ID" value="Kaladp0024s0407.v1.1"/>
</dbReference>
<dbReference type="EnsemblPlants" id="Kaladp0024s0407.1.v1.1">
    <property type="protein sequence ID" value="Kaladp0024s0407.1.v1.1.CDS.1"/>
    <property type="gene ID" value="Kaladp0024s0407.v1.1"/>
</dbReference>
<dbReference type="AlphaFoldDB" id="A0A7N0T6Z0"/>
<proteinExistence type="predicted"/>
<accession>A0A7N0T6Z0</accession>
<keyword evidence="3" id="KW-0804">Transcription</keyword>
<evidence type="ECO:0000256" key="1">
    <source>
        <dbReference type="ARBA" id="ARBA00004123"/>
    </source>
</evidence>
<dbReference type="Pfam" id="PF07524">
    <property type="entry name" value="Bromo_TP"/>
    <property type="match status" value="1"/>
</dbReference>
<dbReference type="PANTHER" id="PTHR46338:SF13">
    <property type="entry name" value="TRANSCRIPTION INITIATION FACTOR TFIID SUBUNIT 8-LIKE"/>
    <property type="match status" value="1"/>
</dbReference>
<name>A0A7N0T6Z0_KALFE</name>
<keyword evidence="2" id="KW-0805">Transcription regulation</keyword>
<dbReference type="SMART" id="SM00576">
    <property type="entry name" value="BTP"/>
    <property type="match status" value="1"/>
</dbReference>
<dbReference type="Gramene" id="Kaladp0024s0407.1.v1.1">
    <property type="protein sequence ID" value="Kaladp0024s0407.1.v1.1.CDS.1"/>
    <property type="gene ID" value="Kaladp0024s0407.v1.1"/>
</dbReference>
<protein>
    <recommendedName>
        <fullName evidence="5">Bromodomain associated domain-containing protein</fullName>
    </recommendedName>
</protein>
<evidence type="ECO:0000313" key="7">
    <source>
        <dbReference type="Proteomes" id="UP000594263"/>
    </source>
</evidence>
<evidence type="ECO:0000256" key="2">
    <source>
        <dbReference type="ARBA" id="ARBA00023015"/>
    </source>
</evidence>
<dbReference type="CDD" id="cd00076">
    <property type="entry name" value="HFD_SF"/>
    <property type="match status" value="1"/>
</dbReference>
<keyword evidence="4" id="KW-0539">Nucleus</keyword>
<dbReference type="Gramene" id="Kaladp0024s0407.2.v1.1">
    <property type="protein sequence ID" value="Kaladp0024s0407.2.v1.1.CDS.1"/>
    <property type="gene ID" value="Kaladp0024s0407.v1.1"/>
</dbReference>
<reference evidence="6" key="1">
    <citation type="submission" date="2021-01" db="UniProtKB">
        <authorList>
            <consortium name="EnsemblPlants"/>
        </authorList>
    </citation>
    <scope>IDENTIFICATION</scope>
</reference>
<dbReference type="PANTHER" id="PTHR46338">
    <property type="entry name" value="TRANSCRIPTION INITIATION FACTOR TFIID SUBUNIT 8"/>
    <property type="match status" value="1"/>
</dbReference>
<sequence>MAKIETLTHSQPQPDFSLALTRIAVAQICQSTGFASAEPSALRALTTVASLYLRALAGLAASRANRSSRTLTNLYDVVAALEDLHSVQGFPGQSHVSVPLLRSGLLVQIMDFVDRVDEVPFAQAIRRSKSLNLVGNPSICSSSDFEDQESVVSRRAHIPMWLPPLPNPGMYREEDKGVVSRRNGEILFPNGSCEETSVSGSEMVEAWASGEKGGKSGCERRELPAERCRVKFGFGAKRKNIGREVKVDLSANGVSVGGEVQASRDVIDQVRKEEEKRVCGRKSYLLNNGEKTIVFVRRRKCGSSNS</sequence>
<dbReference type="GO" id="GO:0046982">
    <property type="term" value="F:protein heterodimerization activity"/>
    <property type="evidence" value="ECO:0007669"/>
    <property type="project" value="InterPro"/>
</dbReference>
<keyword evidence="7" id="KW-1185">Reference proteome</keyword>
<evidence type="ECO:0000256" key="3">
    <source>
        <dbReference type="ARBA" id="ARBA00023163"/>
    </source>
</evidence>
<dbReference type="Gene3D" id="1.10.20.10">
    <property type="entry name" value="Histone, subunit A"/>
    <property type="match status" value="1"/>
</dbReference>